<organism evidence="1 2">
    <name type="scientific">Pullulanibacillus camelliae</name>
    <dbReference type="NCBI Taxonomy" id="1707096"/>
    <lineage>
        <taxon>Bacteria</taxon>
        <taxon>Bacillati</taxon>
        <taxon>Bacillota</taxon>
        <taxon>Bacilli</taxon>
        <taxon>Bacillales</taxon>
        <taxon>Sporolactobacillaceae</taxon>
        <taxon>Pullulanibacillus</taxon>
    </lineage>
</organism>
<name>A0A8J2YHQ8_9BACL</name>
<gene>
    <name evidence="1" type="ORF">GCM10011391_23070</name>
</gene>
<protein>
    <submittedName>
        <fullName evidence="1">Uncharacterized protein</fullName>
    </submittedName>
</protein>
<evidence type="ECO:0000313" key="1">
    <source>
        <dbReference type="EMBL" id="GGE43673.1"/>
    </source>
</evidence>
<dbReference type="AlphaFoldDB" id="A0A8J2YHQ8"/>
<reference evidence="1" key="2">
    <citation type="submission" date="2020-09" db="EMBL/GenBank/DDBJ databases">
        <authorList>
            <person name="Sun Q."/>
            <person name="Zhou Y."/>
        </authorList>
    </citation>
    <scope>NUCLEOTIDE SEQUENCE</scope>
    <source>
        <strain evidence="1">CGMCC 1.15371</strain>
    </source>
</reference>
<comment type="caution">
    <text evidence="1">The sequence shown here is derived from an EMBL/GenBank/DDBJ whole genome shotgun (WGS) entry which is preliminary data.</text>
</comment>
<reference evidence="1" key="1">
    <citation type="journal article" date="2014" name="Int. J. Syst. Evol. Microbiol.">
        <title>Complete genome sequence of Corynebacterium casei LMG S-19264T (=DSM 44701T), isolated from a smear-ripened cheese.</title>
        <authorList>
            <consortium name="US DOE Joint Genome Institute (JGI-PGF)"/>
            <person name="Walter F."/>
            <person name="Albersmeier A."/>
            <person name="Kalinowski J."/>
            <person name="Ruckert C."/>
        </authorList>
    </citation>
    <scope>NUCLEOTIDE SEQUENCE</scope>
    <source>
        <strain evidence="1">CGMCC 1.15371</strain>
    </source>
</reference>
<dbReference type="RefSeq" id="WP_188693901.1">
    <property type="nucleotide sequence ID" value="NZ_BMIR01000010.1"/>
</dbReference>
<dbReference type="EMBL" id="BMIR01000010">
    <property type="protein sequence ID" value="GGE43673.1"/>
    <property type="molecule type" value="Genomic_DNA"/>
</dbReference>
<keyword evidence="2" id="KW-1185">Reference proteome</keyword>
<sequence>MKVEFEERLRKEFEQRLNRQLTMKEIHFIFWMAKKMEKEQASHAQVHHFNE</sequence>
<accession>A0A8J2YHQ8</accession>
<proteinExistence type="predicted"/>
<evidence type="ECO:0000313" key="2">
    <source>
        <dbReference type="Proteomes" id="UP000628775"/>
    </source>
</evidence>
<dbReference type="Proteomes" id="UP000628775">
    <property type="component" value="Unassembled WGS sequence"/>
</dbReference>